<keyword evidence="14" id="KW-0007">Acetylation</keyword>
<keyword evidence="8" id="KW-0963">Cytoplasm</keyword>
<dbReference type="GO" id="GO:0045944">
    <property type="term" value="P:positive regulation of transcription by RNA polymerase II"/>
    <property type="evidence" value="ECO:0007669"/>
    <property type="project" value="TreeGrafter"/>
</dbReference>
<evidence type="ECO:0000256" key="8">
    <source>
        <dbReference type="ARBA" id="ARBA00022490"/>
    </source>
</evidence>
<dbReference type="FunFam" id="3.90.70.130:FF:000002">
    <property type="entry name" value="Zinc finger containing ubiquitin peptidase 1"/>
    <property type="match status" value="1"/>
</dbReference>
<evidence type="ECO:0000256" key="7">
    <source>
        <dbReference type="ARBA" id="ARBA00021993"/>
    </source>
</evidence>
<comment type="similarity">
    <text evidence="4">Belongs to the peptidase C78 family. ZUFSP subfamily.</text>
</comment>
<evidence type="ECO:0000256" key="14">
    <source>
        <dbReference type="ARBA" id="ARBA00022990"/>
    </source>
</evidence>
<dbReference type="GO" id="GO:0004843">
    <property type="term" value="F:cysteine-type deubiquitinase activity"/>
    <property type="evidence" value="ECO:0007669"/>
    <property type="project" value="UniProtKB-EC"/>
</dbReference>
<keyword evidence="12" id="KW-0378">Hydrolase</keyword>
<organism>
    <name type="scientific">Pediculus humanus subsp. corporis</name>
    <name type="common">Body louse</name>
    <dbReference type="NCBI Taxonomy" id="121224"/>
    <lineage>
        <taxon>Eukaryota</taxon>
        <taxon>Metazoa</taxon>
        <taxon>Ecdysozoa</taxon>
        <taxon>Arthropoda</taxon>
        <taxon>Hexapoda</taxon>
        <taxon>Insecta</taxon>
        <taxon>Pterygota</taxon>
        <taxon>Neoptera</taxon>
        <taxon>Paraneoptera</taxon>
        <taxon>Psocodea</taxon>
        <taxon>Troctomorpha</taxon>
        <taxon>Phthiraptera</taxon>
        <taxon>Anoplura</taxon>
        <taxon>Pediculidae</taxon>
        <taxon>Pediculus</taxon>
    </lineage>
</organism>
<evidence type="ECO:0000256" key="18">
    <source>
        <dbReference type="ARBA" id="ARBA00045669"/>
    </source>
</evidence>
<dbReference type="STRING" id="121224.E0VX83"/>
<comment type="subunit">
    <text evidence="5">Interacts with RPA1 and RPA2.</text>
</comment>
<keyword evidence="13" id="KW-0862">Zinc</keyword>
<keyword evidence="10" id="KW-0677">Repeat</keyword>
<evidence type="ECO:0000256" key="5">
    <source>
        <dbReference type="ARBA" id="ARBA00011274"/>
    </source>
</evidence>
<evidence type="ECO:0000313" key="21">
    <source>
        <dbReference type="EnsemblMetazoa" id="PHUM496570-PA"/>
    </source>
</evidence>
<evidence type="ECO:0000256" key="4">
    <source>
        <dbReference type="ARBA" id="ARBA00010469"/>
    </source>
</evidence>
<name>E0VX83_PEDHC</name>
<comment type="catalytic activity">
    <reaction evidence="1">
        <text>Thiol-dependent hydrolysis of ester, thioester, amide, peptide and isopeptide bonds formed by the C-terminal Gly of ubiquitin (a 76-residue protein attached to proteins as an intracellular targeting signal).</text>
        <dbReference type="EC" id="3.4.19.12"/>
    </reaction>
</comment>
<reference evidence="20" key="1">
    <citation type="submission" date="2007-04" db="EMBL/GenBank/DDBJ databases">
        <title>Annotation of Pediculus humanus corporis strain USDA.</title>
        <authorList>
            <person name="Kirkness E."/>
            <person name="Hannick L."/>
            <person name="Hass B."/>
            <person name="Bruggner R."/>
            <person name="Lawson D."/>
            <person name="Bidwell S."/>
            <person name="Joardar V."/>
            <person name="Caler E."/>
            <person name="Walenz B."/>
            <person name="Inman J."/>
            <person name="Schobel S."/>
            <person name="Galinsky K."/>
            <person name="Amedeo P."/>
            <person name="Strausberg R."/>
        </authorList>
    </citation>
    <scope>NUCLEOTIDE SEQUENCE</scope>
    <source>
        <strain evidence="20">USDA</strain>
    </source>
</reference>
<dbReference type="OrthoDB" id="288987at2759"/>
<comment type="function">
    <text evidence="18">Deubiquitinase with endodeubiquitinase activity that specifically interacts with and cleaves 'Lys-63'-linked long polyubiquitin chains. Shows only weak activity against 'Lys-11' and 'Lys-48'-linked chains. Plays an important role in genome stability pathways, functioning to prevent spontaneous DNA damage and also promote cellular survival in response to exogenous DNA damage. Modulates the ubiquitination status of replication protein A (RPA) complex proteins in response to replication stress.</text>
</comment>
<evidence type="ECO:0000313" key="22">
    <source>
        <dbReference type="Proteomes" id="UP000009046"/>
    </source>
</evidence>
<dbReference type="HOGENOM" id="CLU_017060_0_1_1"/>
<dbReference type="Gene3D" id="3.90.70.130">
    <property type="match status" value="1"/>
</dbReference>
<dbReference type="Proteomes" id="UP000009046">
    <property type="component" value="Unassembled WGS sequence"/>
</dbReference>
<reference evidence="21" key="3">
    <citation type="submission" date="2021-02" db="UniProtKB">
        <authorList>
            <consortium name="EnsemblMetazoa"/>
        </authorList>
    </citation>
    <scope>IDENTIFICATION</scope>
    <source>
        <strain evidence="21">USDA</strain>
    </source>
</reference>
<proteinExistence type="inferred from homology"/>
<evidence type="ECO:0000256" key="10">
    <source>
        <dbReference type="ARBA" id="ARBA00022737"/>
    </source>
</evidence>
<dbReference type="AlphaFoldDB" id="E0VX83"/>
<dbReference type="InParanoid" id="E0VX83"/>
<keyword evidence="22" id="KW-1185">Reference proteome</keyword>
<dbReference type="PANTHER" id="PTHR24403">
    <property type="entry name" value="ZINC FINGER PROTEIN"/>
    <property type="match status" value="1"/>
</dbReference>
<gene>
    <name evidence="21" type="primary">8236178</name>
    <name evidence="20" type="ORF">Phum_PHUM496570</name>
</gene>
<dbReference type="PROSITE" id="PS00028">
    <property type="entry name" value="ZINC_FINGER_C2H2_1"/>
    <property type="match status" value="1"/>
</dbReference>
<dbReference type="EC" id="3.4.19.12" evidence="6"/>
<evidence type="ECO:0000259" key="19">
    <source>
        <dbReference type="PROSITE" id="PS00028"/>
    </source>
</evidence>
<evidence type="ECO:0000256" key="2">
    <source>
        <dbReference type="ARBA" id="ARBA00004123"/>
    </source>
</evidence>
<keyword evidence="15" id="KW-0539">Nucleus</keyword>
<evidence type="ECO:0000313" key="20">
    <source>
        <dbReference type="EMBL" id="EEB17989.1"/>
    </source>
</evidence>
<dbReference type="PANTHER" id="PTHR24403:SF109">
    <property type="entry name" value="ZINC FINGER PROTEIN 845-LIKE"/>
    <property type="match status" value="1"/>
</dbReference>
<evidence type="ECO:0000256" key="6">
    <source>
        <dbReference type="ARBA" id="ARBA00012759"/>
    </source>
</evidence>
<evidence type="ECO:0000256" key="9">
    <source>
        <dbReference type="ARBA" id="ARBA00022723"/>
    </source>
</evidence>
<dbReference type="GO" id="GO:0005634">
    <property type="term" value="C:nucleus"/>
    <property type="evidence" value="ECO:0007669"/>
    <property type="project" value="UniProtKB-SubCell"/>
</dbReference>
<evidence type="ECO:0000256" key="12">
    <source>
        <dbReference type="ARBA" id="ARBA00022801"/>
    </source>
</evidence>
<evidence type="ECO:0000256" key="3">
    <source>
        <dbReference type="ARBA" id="ARBA00004496"/>
    </source>
</evidence>
<dbReference type="InterPro" id="IPR013087">
    <property type="entry name" value="Znf_C2H2_type"/>
</dbReference>
<keyword evidence="11" id="KW-0863">Zinc-finger</keyword>
<dbReference type="RefSeq" id="XP_002430727.1">
    <property type="nucleotide sequence ID" value="XM_002430682.1"/>
</dbReference>
<comment type="subcellular location">
    <subcellularLocation>
        <location evidence="3">Cytoplasm</location>
    </subcellularLocation>
    <subcellularLocation>
        <location evidence="2">Nucleus</location>
    </subcellularLocation>
</comment>
<dbReference type="KEGG" id="phu:Phum_PHUM496570"/>
<evidence type="ECO:0000256" key="17">
    <source>
        <dbReference type="ARBA" id="ARBA00031481"/>
    </source>
</evidence>
<dbReference type="CTD" id="8236178"/>
<dbReference type="GeneID" id="8236178"/>
<dbReference type="Gene3D" id="3.30.160.60">
    <property type="entry name" value="Classic Zinc Finger"/>
    <property type="match status" value="1"/>
</dbReference>
<keyword evidence="9" id="KW-0479">Metal-binding</keyword>
<dbReference type="GO" id="GO:0008270">
    <property type="term" value="F:zinc ion binding"/>
    <property type="evidence" value="ECO:0007669"/>
    <property type="project" value="UniProtKB-KW"/>
</dbReference>
<dbReference type="eggNOG" id="KOG4696">
    <property type="taxonomic scope" value="Eukaryota"/>
</dbReference>
<dbReference type="InterPro" id="IPR050688">
    <property type="entry name" value="Zinc_finger/UBP_domain"/>
</dbReference>
<accession>E0VX83</accession>
<sequence>MAAKMPELNYACEICGLEGLNEESMREHMMSNHLEGASSCFFCDFGDISPEELLIHINTVHLDYLTPENEMLDFIDDDKFETMPESFRFESHHDKNINLSNNNNSNVNNNNNNIVNEIPTSSGGAGAKGSPLRTQLNLNLKENIVHSPSRVLNKKHKCMLCGYNATSSAQLEEHINRDHFDMTSPSALASNPSTPAKNFRCPLCIWSFQNSQDLEFHVNVEHKDILSPAKASTPGSLSNGTDGCPVCSRTNFKSNQEMVSHVEEHFNNGTPVTPDSTSDKMLAREIEKREMETRKQREQKEFEMLQAQYGMDNQGNFKEQSLTNMQRAVYAGEMSVSDFYERQLELRLAENNGIDDGSSCTKDLIPKIRAISLSSPNLLRVLTCTTVDHYASTYGDKGWGCGYRNLQMLISSLLYHTEYYDQLFKCNSVGGCLYNLSNGTSSKTSAAPSISRLQQHIEWAWRQGFDLQGCDQLGGKLYNTRKWIGATEIVTVLSCFRFRCQLIDFDRPTSPDGSHPQLFNWVLEYFQTFEDFKPPLYLQHQGHSRTIVGIEEYRDGHLTLLVFDPSHSPEQMYSLKNTTTGPIGMRLIRRTLSSMKARQYQVVAIRGLMDTENEYQQSKLLRSIRIPQQEL</sequence>
<dbReference type="InterPro" id="IPR012462">
    <property type="entry name" value="UFSP1/2_DUB_cat"/>
</dbReference>
<evidence type="ECO:0000256" key="13">
    <source>
        <dbReference type="ARBA" id="ARBA00022833"/>
    </source>
</evidence>
<dbReference type="SMART" id="SM00355">
    <property type="entry name" value="ZnF_C2H2"/>
    <property type="match status" value="5"/>
</dbReference>
<dbReference type="VEuPathDB" id="VectorBase:PHUM496570"/>
<dbReference type="OMA" id="HHTGYNE"/>
<evidence type="ECO:0000256" key="1">
    <source>
        <dbReference type="ARBA" id="ARBA00000707"/>
    </source>
</evidence>
<dbReference type="GO" id="GO:0005737">
    <property type="term" value="C:cytoplasm"/>
    <property type="evidence" value="ECO:0007669"/>
    <property type="project" value="UniProtKB-SubCell"/>
</dbReference>
<evidence type="ECO:0000256" key="15">
    <source>
        <dbReference type="ARBA" id="ARBA00023242"/>
    </source>
</evidence>
<protein>
    <recommendedName>
        <fullName evidence="7">Zinc finger-containing ubiquitin peptidase 1</fullName>
        <ecNumber evidence="6">3.4.19.12</ecNumber>
    </recommendedName>
    <alternativeName>
        <fullName evidence="17">Lys-63-specific deubiquitinase ZUFSP</fullName>
    </alternativeName>
    <alternativeName>
        <fullName evidence="16">Zinc finger with UFM1-specific peptidase domain protein</fullName>
    </alternativeName>
</protein>
<dbReference type="Pfam" id="PF07910">
    <property type="entry name" value="Peptidase_C78"/>
    <property type="match status" value="1"/>
</dbReference>
<dbReference type="EMBL" id="DS235829">
    <property type="protein sequence ID" value="EEB17989.1"/>
    <property type="molecule type" value="Genomic_DNA"/>
</dbReference>
<dbReference type="EnsemblMetazoa" id="PHUM496570-RA">
    <property type="protein sequence ID" value="PHUM496570-PA"/>
    <property type="gene ID" value="PHUM496570"/>
</dbReference>
<evidence type="ECO:0000256" key="11">
    <source>
        <dbReference type="ARBA" id="ARBA00022771"/>
    </source>
</evidence>
<dbReference type="EMBL" id="AAZO01006016">
    <property type="status" value="NOT_ANNOTATED_CDS"/>
    <property type="molecule type" value="Genomic_DNA"/>
</dbReference>
<feature type="domain" description="C2H2-type" evidence="19">
    <location>
        <begin position="201"/>
        <end position="222"/>
    </location>
</feature>
<reference evidence="20" key="2">
    <citation type="submission" date="2007-04" db="EMBL/GenBank/DDBJ databases">
        <title>The genome of the human body louse.</title>
        <authorList>
            <consortium name="The Human Body Louse Genome Consortium"/>
            <person name="Kirkness E."/>
            <person name="Walenz B."/>
            <person name="Hass B."/>
            <person name="Bruggner R."/>
            <person name="Strausberg R."/>
        </authorList>
    </citation>
    <scope>NUCLEOTIDE SEQUENCE</scope>
    <source>
        <strain evidence="20">USDA</strain>
    </source>
</reference>
<evidence type="ECO:0000256" key="16">
    <source>
        <dbReference type="ARBA" id="ARBA00029662"/>
    </source>
</evidence>